<proteinExistence type="inferred from homology"/>
<dbReference type="Proteomes" id="UP000718593">
    <property type="component" value="Unassembled WGS sequence"/>
</dbReference>
<dbReference type="PROSITE" id="PS51257">
    <property type="entry name" value="PROKAR_LIPOPROTEIN"/>
    <property type="match status" value="1"/>
</dbReference>
<keyword evidence="2 3" id="KW-0732">Signal</keyword>
<protein>
    <submittedName>
        <fullName evidence="4">VacJ family lipoprotein</fullName>
    </submittedName>
</protein>
<evidence type="ECO:0000256" key="2">
    <source>
        <dbReference type="ARBA" id="ARBA00022729"/>
    </source>
</evidence>
<comment type="similarity">
    <text evidence="1">Belongs to the MlaA family.</text>
</comment>
<evidence type="ECO:0000313" key="4">
    <source>
        <dbReference type="EMBL" id="MBF1166375.1"/>
    </source>
</evidence>
<dbReference type="PRINTS" id="PR01805">
    <property type="entry name" value="VACJLIPOPROT"/>
</dbReference>
<evidence type="ECO:0000256" key="3">
    <source>
        <dbReference type="SAM" id="SignalP"/>
    </source>
</evidence>
<gene>
    <name evidence="4" type="ORF">HXL68_15205</name>
</gene>
<sequence>MTKSLGLSGMRKTWQWAASGLLALACMGGALAEENPHDPYEGFNRSMFAVHEVIDQYAVKPVAQVYDNVAPLPVKAGVGNFFGNVGDLWVGVNSALQGKFGDAGVDLGRLLVNSTVGIFGLFDVASELGLERHDEDFGQTMAVWGVDGGGYLFWPVIGSRTVRDTFGWGVDLMADPVGYVDSVPVRNSLRGLCIVDIRASLLPADKVVEEAALDKYAYIRDAYLQRRRNQIFDGRPPRQDDY</sequence>
<organism evidence="4 5">
    <name type="scientific">Dechloromonas agitata</name>
    <dbReference type="NCBI Taxonomy" id="73030"/>
    <lineage>
        <taxon>Bacteria</taxon>
        <taxon>Pseudomonadati</taxon>
        <taxon>Pseudomonadota</taxon>
        <taxon>Betaproteobacteria</taxon>
        <taxon>Rhodocyclales</taxon>
        <taxon>Azonexaceae</taxon>
        <taxon>Dechloromonas</taxon>
    </lineage>
</organism>
<keyword evidence="4" id="KW-0449">Lipoprotein</keyword>
<reference evidence="4" key="1">
    <citation type="submission" date="2020-04" db="EMBL/GenBank/DDBJ databases">
        <title>Deep metagenomics examines the oral microbiome during advanced dental caries in children, revealing novel taxa and co-occurrences with host molecules.</title>
        <authorList>
            <person name="Baker J.L."/>
            <person name="Morton J.T."/>
            <person name="Dinis M."/>
            <person name="Alvarez R."/>
            <person name="Tran N.C."/>
            <person name="Knight R."/>
            <person name="Edlund A."/>
        </authorList>
    </citation>
    <scope>NUCLEOTIDE SEQUENCE</scope>
    <source>
        <strain evidence="4">JCVI_32_bin.24</strain>
    </source>
</reference>
<dbReference type="PANTHER" id="PTHR30035">
    <property type="entry name" value="LIPOPROTEIN VACJ-RELATED"/>
    <property type="match status" value="1"/>
</dbReference>
<comment type="caution">
    <text evidence="4">The sequence shown here is derived from an EMBL/GenBank/DDBJ whole genome shotgun (WGS) entry which is preliminary data.</text>
</comment>
<name>A0A930BZ44_9RHOO</name>
<evidence type="ECO:0000256" key="1">
    <source>
        <dbReference type="ARBA" id="ARBA00010634"/>
    </source>
</evidence>
<dbReference type="AlphaFoldDB" id="A0A930BZ44"/>
<accession>A0A930BZ44</accession>
<evidence type="ECO:0000313" key="5">
    <source>
        <dbReference type="Proteomes" id="UP000718593"/>
    </source>
</evidence>
<feature type="chain" id="PRO_5037507045" evidence="3">
    <location>
        <begin position="33"/>
        <end position="242"/>
    </location>
</feature>
<feature type="signal peptide" evidence="3">
    <location>
        <begin position="1"/>
        <end position="32"/>
    </location>
</feature>
<dbReference type="EMBL" id="JABZMI010000434">
    <property type="protein sequence ID" value="MBF1166375.1"/>
    <property type="molecule type" value="Genomic_DNA"/>
</dbReference>
<dbReference type="InterPro" id="IPR007428">
    <property type="entry name" value="MlaA"/>
</dbReference>
<dbReference type="GO" id="GO:0120010">
    <property type="term" value="P:intermembrane phospholipid transfer"/>
    <property type="evidence" value="ECO:0007669"/>
    <property type="project" value="TreeGrafter"/>
</dbReference>
<dbReference type="GO" id="GO:0016020">
    <property type="term" value="C:membrane"/>
    <property type="evidence" value="ECO:0007669"/>
    <property type="project" value="InterPro"/>
</dbReference>
<dbReference type="Pfam" id="PF04333">
    <property type="entry name" value="MlaA"/>
    <property type="match status" value="1"/>
</dbReference>
<dbReference type="PANTHER" id="PTHR30035:SF3">
    <property type="entry name" value="INTERMEMBRANE PHOSPHOLIPID TRANSPORT SYSTEM LIPOPROTEIN MLAA"/>
    <property type="match status" value="1"/>
</dbReference>